<dbReference type="PANTHER" id="PTHR13069">
    <property type="entry name" value="ALKYLATED DNA REPAIR PROTEIN ALKB HOMOLOG 8"/>
    <property type="match status" value="1"/>
</dbReference>
<feature type="region of interest" description="Disordered" evidence="3">
    <location>
        <begin position="1"/>
        <end position="30"/>
    </location>
</feature>
<dbReference type="GO" id="GO:0008757">
    <property type="term" value="F:S-adenosylmethionine-dependent methyltransferase activity"/>
    <property type="evidence" value="ECO:0007669"/>
    <property type="project" value="InterPro"/>
</dbReference>
<dbReference type="Proteomes" id="UP001175261">
    <property type="component" value="Unassembled WGS sequence"/>
</dbReference>
<protein>
    <recommendedName>
        <fullName evidence="4">Methyltransferase type 11 domain-containing protein</fullName>
    </recommendedName>
</protein>
<dbReference type="GO" id="GO:0030488">
    <property type="term" value="P:tRNA methylation"/>
    <property type="evidence" value="ECO:0007669"/>
    <property type="project" value="TreeGrafter"/>
</dbReference>
<feature type="compositionally biased region" description="Acidic residues" evidence="3">
    <location>
        <begin position="122"/>
        <end position="132"/>
    </location>
</feature>
<dbReference type="InterPro" id="IPR051422">
    <property type="entry name" value="AlkB_tRNA_MeTrf/Diox"/>
</dbReference>
<dbReference type="InterPro" id="IPR013216">
    <property type="entry name" value="Methyltransf_11"/>
</dbReference>
<sequence length="284" mass="31971">MATSSPAPPPPQPPPSEPNLTLEDHSEDTSPETYELANVHSVYSSIAPHFSSTRHKPWPLITRFLLSLTPGSVGLDVGCGNGKYLPVNRHVHILASDRSAELLALARTPPLGLLEKKHGEGGEDEGDDDEEENNKRRREGEKKKFTPSQLVVADNLNLPYRPSSVDFIISIAVIHHLSTRHRRVSAIAEMLRCLTPDPSSKCLIFVWALEQSSTSRRAWNQDSDQDTLVPWVMRQKGVPETTYQRYYHLFREGELEDDVVEAGGDVLESGYERDNWWVICTRKQ</sequence>
<proteinExistence type="predicted"/>
<dbReference type="GO" id="GO:0005737">
    <property type="term" value="C:cytoplasm"/>
    <property type="evidence" value="ECO:0007669"/>
    <property type="project" value="TreeGrafter"/>
</dbReference>
<feature type="region of interest" description="Disordered" evidence="3">
    <location>
        <begin position="113"/>
        <end position="144"/>
    </location>
</feature>
<feature type="compositionally biased region" description="Pro residues" evidence="3">
    <location>
        <begin position="1"/>
        <end position="17"/>
    </location>
</feature>
<dbReference type="SUPFAM" id="SSF53335">
    <property type="entry name" value="S-adenosyl-L-methionine-dependent methyltransferases"/>
    <property type="match status" value="1"/>
</dbReference>
<evidence type="ECO:0000256" key="3">
    <source>
        <dbReference type="SAM" id="MobiDB-lite"/>
    </source>
</evidence>
<evidence type="ECO:0000313" key="6">
    <source>
        <dbReference type="Proteomes" id="UP001175261"/>
    </source>
</evidence>
<keyword evidence="6" id="KW-1185">Reference proteome</keyword>
<dbReference type="GO" id="GO:0002098">
    <property type="term" value="P:tRNA wobble uridine modification"/>
    <property type="evidence" value="ECO:0007669"/>
    <property type="project" value="TreeGrafter"/>
</dbReference>
<keyword evidence="1" id="KW-0489">Methyltransferase</keyword>
<evidence type="ECO:0000259" key="4">
    <source>
        <dbReference type="Pfam" id="PF08241"/>
    </source>
</evidence>
<accession>A0AA39L742</accession>
<organism evidence="5 6">
    <name type="scientific">Sarocladium strictum</name>
    <name type="common">Black bundle disease fungus</name>
    <name type="synonym">Acremonium strictum</name>
    <dbReference type="NCBI Taxonomy" id="5046"/>
    <lineage>
        <taxon>Eukaryota</taxon>
        <taxon>Fungi</taxon>
        <taxon>Dikarya</taxon>
        <taxon>Ascomycota</taxon>
        <taxon>Pezizomycotina</taxon>
        <taxon>Sordariomycetes</taxon>
        <taxon>Hypocreomycetidae</taxon>
        <taxon>Hypocreales</taxon>
        <taxon>Sarocladiaceae</taxon>
        <taxon>Sarocladium</taxon>
    </lineage>
</organism>
<dbReference type="EMBL" id="JAPDFR010000005">
    <property type="protein sequence ID" value="KAK0386567.1"/>
    <property type="molecule type" value="Genomic_DNA"/>
</dbReference>
<dbReference type="GO" id="GO:0000049">
    <property type="term" value="F:tRNA binding"/>
    <property type="evidence" value="ECO:0007669"/>
    <property type="project" value="TreeGrafter"/>
</dbReference>
<evidence type="ECO:0000256" key="2">
    <source>
        <dbReference type="ARBA" id="ARBA00022679"/>
    </source>
</evidence>
<dbReference type="CDD" id="cd02440">
    <property type="entry name" value="AdoMet_MTases"/>
    <property type="match status" value="1"/>
</dbReference>
<dbReference type="AlphaFoldDB" id="A0AA39L742"/>
<evidence type="ECO:0000256" key="1">
    <source>
        <dbReference type="ARBA" id="ARBA00022603"/>
    </source>
</evidence>
<evidence type="ECO:0000313" key="5">
    <source>
        <dbReference type="EMBL" id="KAK0386567.1"/>
    </source>
</evidence>
<feature type="domain" description="Methyltransferase type 11" evidence="4">
    <location>
        <begin position="137"/>
        <end position="197"/>
    </location>
</feature>
<gene>
    <name evidence="5" type="ORF">NLU13_6402</name>
</gene>
<reference evidence="5" key="1">
    <citation type="submission" date="2022-10" db="EMBL/GenBank/DDBJ databases">
        <title>Determination and structural analysis of whole genome sequence of Sarocladium strictum F4-1.</title>
        <authorList>
            <person name="Hu L."/>
            <person name="Jiang Y."/>
        </authorList>
    </citation>
    <scope>NUCLEOTIDE SEQUENCE</scope>
    <source>
        <strain evidence="5">F4-1</strain>
    </source>
</reference>
<name>A0AA39L742_SARSR</name>
<dbReference type="Gene3D" id="3.40.50.150">
    <property type="entry name" value="Vaccinia Virus protein VP39"/>
    <property type="match status" value="1"/>
</dbReference>
<dbReference type="GO" id="GO:0005634">
    <property type="term" value="C:nucleus"/>
    <property type="evidence" value="ECO:0007669"/>
    <property type="project" value="TreeGrafter"/>
</dbReference>
<dbReference type="Pfam" id="PF08241">
    <property type="entry name" value="Methyltransf_11"/>
    <property type="match status" value="1"/>
</dbReference>
<dbReference type="GO" id="GO:0106335">
    <property type="term" value="F:tRNA (5-carboxymethyluridine(34)-5-O)-methyltransferase activity"/>
    <property type="evidence" value="ECO:0007669"/>
    <property type="project" value="TreeGrafter"/>
</dbReference>
<comment type="caution">
    <text evidence="5">The sequence shown here is derived from an EMBL/GenBank/DDBJ whole genome shotgun (WGS) entry which is preliminary data.</text>
</comment>
<dbReference type="PANTHER" id="PTHR13069:SF21">
    <property type="entry name" value="ALKYLATED DNA REPAIR PROTEIN ALKB HOMOLOG 8"/>
    <property type="match status" value="1"/>
</dbReference>
<dbReference type="InterPro" id="IPR029063">
    <property type="entry name" value="SAM-dependent_MTases_sf"/>
</dbReference>
<keyword evidence="2" id="KW-0808">Transferase</keyword>